<keyword evidence="1" id="KW-0732">Signal</keyword>
<organism evidence="2 3">
    <name type="scientific">Paraburkholderia ultramafica</name>
    <dbReference type="NCBI Taxonomy" id="1544867"/>
    <lineage>
        <taxon>Bacteria</taxon>
        <taxon>Pseudomonadati</taxon>
        <taxon>Pseudomonadota</taxon>
        <taxon>Betaproteobacteria</taxon>
        <taxon>Burkholderiales</taxon>
        <taxon>Burkholderiaceae</taxon>
        <taxon>Paraburkholderia</taxon>
    </lineage>
</organism>
<dbReference type="RefSeq" id="WP_175153046.1">
    <property type="nucleotide sequence ID" value="NZ_CADIKK010000039.1"/>
</dbReference>
<proteinExistence type="predicted"/>
<feature type="chain" id="PRO_5028965804" description="DUF2844 domain-containing protein" evidence="1">
    <location>
        <begin position="21"/>
        <end position="152"/>
    </location>
</feature>
<evidence type="ECO:0000256" key="1">
    <source>
        <dbReference type="SAM" id="SignalP"/>
    </source>
</evidence>
<dbReference type="EMBL" id="CADIKK010000039">
    <property type="protein sequence ID" value="CAB3804806.1"/>
    <property type="molecule type" value="Genomic_DNA"/>
</dbReference>
<accession>A0A6S7C067</accession>
<evidence type="ECO:0000313" key="2">
    <source>
        <dbReference type="EMBL" id="CAB3804806.1"/>
    </source>
</evidence>
<protein>
    <recommendedName>
        <fullName evidence="4">DUF2844 domain-containing protein</fullName>
    </recommendedName>
</protein>
<dbReference type="Pfam" id="PF11005">
    <property type="entry name" value="DUF2844"/>
    <property type="match status" value="1"/>
</dbReference>
<dbReference type="AlphaFoldDB" id="A0A6S7C067"/>
<gene>
    <name evidence="2" type="ORF">LMG28614_06083</name>
</gene>
<reference evidence="2 3" key="1">
    <citation type="submission" date="2020-04" db="EMBL/GenBank/DDBJ databases">
        <authorList>
            <person name="De Canck E."/>
        </authorList>
    </citation>
    <scope>NUCLEOTIDE SEQUENCE [LARGE SCALE GENOMIC DNA]</scope>
    <source>
        <strain evidence="2 3">LMG 28614</strain>
    </source>
</reference>
<dbReference type="InterPro" id="IPR021267">
    <property type="entry name" value="DUF2844"/>
</dbReference>
<evidence type="ECO:0008006" key="4">
    <source>
        <dbReference type="Google" id="ProtNLM"/>
    </source>
</evidence>
<sequence length="152" mass="16051">MKFVKSALALAALAPLAAYAALGAAPATRTHAVAAPRSLLQSGATSNVAAASYTVREATDANGVTIREYVLPTNVVFAVTWQGPVRPDMSELLGSYFPNFANPGKGRTHGIGPMVQHNSAFHIESAGHTGYFFGKAFLPRLVPANIRMENLQ</sequence>
<name>A0A6S7C067_9BURK</name>
<keyword evidence="3" id="KW-1185">Reference proteome</keyword>
<dbReference type="Proteomes" id="UP000494365">
    <property type="component" value="Unassembled WGS sequence"/>
</dbReference>
<evidence type="ECO:0000313" key="3">
    <source>
        <dbReference type="Proteomes" id="UP000494365"/>
    </source>
</evidence>
<feature type="signal peptide" evidence="1">
    <location>
        <begin position="1"/>
        <end position="20"/>
    </location>
</feature>